<sequence length="118" mass="13327">MIDYGLMVLTRQVFGWPLFWAVALGGVVGAIVNFSLNRYWTFTSGSGTQGYSNAFLIQLAKFALTVAGSIVLKYLGTYLLEHHVGIDYKIGKLIADLFVSVLFNYPLQRFWVFHKTRP</sequence>
<reference evidence="8 9" key="1">
    <citation type="submission" date="2014-01" db="EMBL/GenBank/DDBJ databases">
        <authorList>
            <person name="Durkin A.S."/>
            <person name="McCorrison J."/>
            <person name="Torralba M."/>
            <person name="Gillis M."/>
            <person name="Haft D.H."/>
            <person name="Methe B."/>
            <person name="Sutton G."/>
            <person name="Nelson K.E."/>
        </authorList>
    </citation>
    <scope>NUCLEOTIDE SEQUENCE [LARGE SCALE GENOMIC DNA]</scope>
    <source>
        <strain evidence="8 9">ATCC 51270</strain>
    </source>
</reference>
<dbReference type="GO" id="GO:0000271">
    <property type="term" value="P:polysaccharide biosynthetic process"/>
    <property type="evidence" value="ECO:0007669"/>
    <property type="project" value="InterPro"/>
</dbReference>
<evidence type="ECO:0000256" key="3">
    <source>
        <dbReference type="ARBA" id="ARBA00022692"/>
    </source>
</evidence>
<keyword evidence="3 6" id="KW-0812">Transmembrane</keyword>
<dbReference type="InterPro" id="IPR007267">
    <property type="entry name" value="GtrA_DPMS_TM"/>
</dbReference>
<evidence type="ECO:0000313" key="8">
    <source>
        <dbReference type="EMBL" id="EWC92461.1"/>
    </source>
</evidence>
<dbReference type="InterPro" id="IPR051401">
    <property type="entry name" value="GtrA_CellWall_Glycosyl"/>
</dbReference>
<dbReference type="GO" id="GO:0005886">
    <property type="term" value="C:plasma membrane"/>
    <property type="evidence" value="ECO:0007669"/>
    <property type="project" value="TreeGrafter"/>
</dbReference>
<evidence type="ECO:0000256" key="4">
    <source>
        <dbReference type="ARBA" id="ARBA00022989"/>
    </source>
</evidence>
<feature type="transmembrane region" description="Helical" evidence="6">
    <location>
        <begin position="14"/>
        <end position="34"/>
    </location>
</feature>
<dbReference type="Pfam" id="PF04138">
    <property type="entry name" value="GtrA_DPMS_TM"/>
    <property type="match status" value="1"/>
</dbReference>
<comment type="caution">
    <text evidence="8">The sequence shown here is derived from an EMBL/GenBank/DDBJ whole genome shotgun (WGS) entry which is preliminary data.</text>
</comment>
<dbReference type="AlphaFoldDB" id="Z4WSE6"/>
<dbReference type="EMBL" id="JDFF01000013">
    <property type="protein sequence ID" value="EWC92461.1"/>
    <property type="molecule type" value="Genomic_DNA"/>
</dbReference>
<organism evidence="8 9">
    <name type="scientific">Porphyromonas catoniae ATCC 51270</name>
    <dbReference type="NCBI Taxonomy" id="887901"/>
    <lineage>
        <taxon>Bacteria</taxon>
        <taxon>Pseudomonadati</taxon>
        <taxon>Bacteroidota</taxon>
        <taxon>Bacteroidia</taxon>
        <taxon>Bacteroidales</taxon>
        <taxon>Porphyromonadaceae</taxon>
        <taxon>Porphyromonas</taxon>
    </lineage>
</organism>
<name>Z4WSE6_9PORP</name>
<comment type="subcellular location">
    <subcellularLocation>
        <location evidence="1">Membrane</location>
        <topology evidence="1">Multi-pass membrane protein</topology>
    </subcellularLocation>
</comment>
<dbReference type="PANTHER" id="PTHR38459">
    <property type="entry name" value="PROPHAGE BACTOPRENOL-LINKED GLUCOSE TRANSLOCASE HOMOLOG"/>
    <property type="match status" value="1"/>
</dbReference>
<keyword evidence="9" id="KW-1185">Reference proteome</keyword>
<accession>Z4WSE6</accession>
<dbReference type="RefSeq" id="WP_248616871.1">
    <property type="nucleotide sequence ID" value="NZ_JDFF01000013.1"/>
</dbReference>
<protein>
    <submittedName>
        <fullName evidence="8">GtrA-like protein</fullName>
    </submittedName>
</protein>
<comment type="similarity">
    <text evidence="2">Belongs to the GtrA family.</text>
</comment>
<dbReference type="Proteomes" id="UP000023482">
    <property type="component" value="Unassembled WGS sequence"/>
</dbReference>
<proteinExistence type="inferred from homology"/>
<keyword evidence="5 6" id="KW-0472">Membrane</keyword>
<evidence type="ECO:0000256" key="1">
    <source>
        <dbReference type="ARBA" id="ARBA00004141"/>
    </source>
</evidence>
<dbReference type="PANTHER" id="PTHR38459:SF1">
    <property type="entry name" value="PROPHAGE BACTOPRENOL-LINKED GLUCOSE TRANSLOCASE HOMOLOG"/>
    <property type="match status" value="1"/>
</dbReference>
<keyword evidence="4 6" id="KW-1133">Transmembrane helix</keyword>
<evidence type="ECO:0000313" key="9">
    <source>
        <dbReference type="Proteomes" id="UP000023482"/>
    </source>
</evidence>
<evidence type="ECO:0000256" key="5">
    <source>
        <dbReference type="ARBA" id="ARBA00023136"/>
    </source>
</evidence>
<evidence type="ECO:0000259" key="7">
    <source>
        <dbReference type="Pfam" id="PF04138"/>
    </source>
</evidence>
<feature type="domain" description="GtrA/DPMS transmembrane" evidence="7">
    <location>
        <begin position="1"/>
        <end position="113"/>
    </location>
</feature>
<gene>
    <name evidence="8" type="ORF">HMPREF0636_0214</name>
</gene>
<feature type="transmembrane region" description="Helical" evidence="6">
    <location>
        <begin position="55"/>
        <end position="76"/>
    </location>
</feature>
<evidence type="ECO:0000256" key="6">
    <source>
        <dbReference type="SAM" id="Phobius"/>
    </source>
</evidence>
<feature type="transmembrane region" description="Helical" evidence="6">
    <location>
        <begin position="88"/>
        <end position="107"/>
    </location>
</feature>
<evidence type="ECO:0000256" key="2">
    <source>
        <dbReference type="ARBA" id="ARBA00009399"/>
    </source>
</evidence>
<dbReference type="PATRIC" id="fig|887901.3.peg.899"/>